<dbReference type="AlphaFoldDB" id="A0AB74ND48"/>
<reference evidence="2 3" key="1">
    <citation type="submission" date="2019-08" db="EMBL/GenBank/DDBJ databases">
        <title>Soil Listeria distribution.</title>
        <authorList>
            <person name="Liao J."/>
        </authorList>
    </citation>
    <scope>NUCLEOTIDE SEQUENCE [LARGE SCALE GENOMIC DNA]</scope>
    <source>
        <strain evidence="2 3">IN-RH-2-BL1</strain>
    </source>
</reference>
<gene>
    <name evidence="2" type="ORF">FZW98_07015</name>
</gene>
<feature type="chain" id="PRO_5044490929" description="Cell wall anchor protein" evidence="1">
    <location>
        <begin position="32"/>
        <end position="227"/>
    </location>
</feature>
<accession>A0AB74ND48</accession>
<sequence>MNRKNALKGLLSLFVAVLVLSGVMLPQNALAQETDNTNPKQKEEYIYVNNQSELDKLIAEYNSIASKHGGSINSDTRIIFDDNIKNTPMLSPKAFEEQLVEEEIAAASEELLGETTPVTDSKPGLLKASTSKTYKKTDKMPILGFLYKYTMYAKVTRNSGKVTKVSQWAEQSGLSYPIKLSTTKTWYTLNSSKKNGTAYFRVKKQKYIVPNLPNFSYESFSTQSLKF</sequence>
<keyword evidence="1" id="KW-0732">Signal</keyword>
<organism evidence="2 3">
    <name type="scientific">Listeria monocytogenes</name>
    <dbReference type="NCBI Taxonomy" id="1639"/>
    <lineage>
        <taxon>Bacteria</taxon>
        <taxon>Bacillati</taxon>
        <taxon>Bacillota</taxon>
        <taxon>Bacilli</taxon>
        <taxon>Bacillales</taxon>
        <taxon>Listeriaceae</taxon>
        <taxon>Listeria</taxon>
    </lineage>
</organism>
<comment type="caution">
    <text evidence="2">The sequence shown here is derived from an EMBL/GenBank/DDBJ whole genome shotgun (WGS) entry which is preliminary data.</text>
</comment>
<evidence type="ECO:0008006" key="4">
    <source>
        <dbReference type="Google" id="ProtNLM"/>
    </source>
</evidence>
<protein>
    <recommendedName>
        <fullName evidence="4">Cell wall anchor protein</fullName>
    </recommendedName>
</protein>
<name>A0AB74ND48_LISMN</name>
<dbReference type="Proteomes" id="UP000322220">
    <property type="component" value="Unassembled WGS sequence"/>
</dbReference>
<evidence type="ECO:0000313" key="2">
    <source>
        <dbReference type="EMBL" id="TYU54174.1"/>
    </source>
</evidence>
<feature type="signal peptide" evidence="1">
    <location>
        <begin position="1"/>
        <end position="31"/>
    </location>
</feature>
<dbReference type="EMBL" id="VTIK01000002">
    <property type="protein sequence ID" value="TYU54174.1"/>
    <property type="molecule type" value="Genomic_DNA"/>
</dbReference>
<dbReference type="RefSeq" id="WP_149057899.1">
    <property type="nucleotide sequence ID" value="NZ_VTIK01000002.1"/>
</dbReference>
<proteinExistence type="predicted"/>
<evidence type="ECO:0000313" key="3">
    <source>
        <dbReference type="Proteomes" id="UP000322220"/>
    </source>
</evidence>
<evidence type="ECO:0000256" key="1">
    <source>
        <dbReference type="SAM" id="SignalP"/>
    </source>
</evidence>